<evidence type="ECO:0000259" key="16">
    <source>
        <dbReference type="Pfam" id="PF01717"/>
    </source>
</evidence>
<feature type="binding site" evidence="13">
    <location>
        <position position="493"/>
    </location>
    <ligand>
        <name>L-methionine</name>
        <dbReference type="ChEBI" id="CHEBI:57844"/>
    </ligand>
</feature>
<dbReference type="CDD" id="cd03312">
    <property type="entry name" value="CIMS_N_terminal_like"/>
    <property type="match status" value="1"/>
</dbReference>
<dbReference type="PIRSF" id="PIRSF000382">
    <property type="entry name" value="MeTrfase_B12_ind"/>
    <property type="match status" value="1"/>
</dbReference>
<feature type="binding site" evidence="14">
    <location>
        <position position="674"/>
    </location>
    <ligand>
        <name>Zn(2+)</name>
        <dbReference type="ChEBI" id="CHEBI:29105"/>
        <label>1</label>
        <note>catalytic</note>
    </ligand>
</feature>
<dbReference type="Pfam" id="PF01717">
    <property type="entry name" value="Meth_synt_2"/>
    <property type="match status" value="1"/>
</dbReference>
<comment type="cofactor">
    <cofactor evidence="14">
        <name>Zn(2+)</name>
        <dbReference type="ChEBI" id="CHEBI:29105"/>
    </cofactor>
    <text evidence="14">Binds 2 Zn(2+) ions per subunit.</text>
</comment>
<dbReference type="Pfam" id="PF08267">
    <property type="entry name" value="Meth_synt_1"/>
    <property type="match status" value="1"/>
</dbReference>
<evidence type="ECO:0000256" key="10">
    <source>
        <dbReference type="ARBA" id="ARBA00023167"/>
    </source>
</evidence>
<proteinExistence type="inferred from homology"/>
<sequence>MVHATNLGFPRMGGNRELKKMVENYWAGKLDEKSLLSGAKTLRAEHWSIQKAAGIQDGHIPSNDFSFYDQVLDHLHIFNVIPKKYQGLQFPLEAYFAMGRGLQKEGVDVPAMEMKKWFDTNYHFIVPEFTAEQEFSLRSRKPIDEFVEAKAHGITTRPVLIGPVSFLRLGKAAKGHNFDPISLLDKLVPVYETLLKELVAAGAEWVQLDEPVLTFDLPKEFKDLYAKAYARLSAVSGVKILVANYFGRLGDNIDIVANLPVSAIHVDLVRAPEELDAVVKLAKDKSLVLSLGVINGRNIWKADLDAAIATVKRAVAVLGADRVLVAPSCSMLHTPHSLEPEVKMDKQIRDWLSFAVQKLDELVVIAKAVNNGEDSVKAALEANRASMKARRTSPLVHDAKVQAEMKAVTEDMFKRKSPFTTRSPAQQAKLNLPAFPTTTVGSFPQTKEVRVARQNLKKGNWTQAEYETFIKAETDKCIRFQEKVGLDMLVHGEFERNDMVEYFGENLKGYVFSQNGWVQSYGSRCVKPPIIYGDVSRPEPMTVYWSTYAQKQTTKPMKGMLTGPVTMLQWSFVRDDQPRSDTAFQLALAIRKEVQDLEKAGIPAIQIDEPAIREGLPLRRSDWEAYLKWAARAFLLSSTGVEDTTQIHTHMCYSDFNDIFSTIQALDADAITIENSKSDLKLLHAFEKYGYANGIGPGLYDIHSPRVPSQQEMGDRLKEMLVYLKKELVWVNPDCGLKTRGWPETEKALDNMCRVAESFRNAA</sequence>
<evidence type="ECO:0000313" key="18">
    <source>
        <dbReference type="EMBL" id="KAJ3177475.1"/>
    </source>
</evidence>
<dbReference type="Gene3D" id="3.20.20.210">
    <property type="match status" value="2"/>
</dbReference>
<dbReference type="GO" id="GO:0032259">
    <property type="term" value="P:methylation"/>
    <property type="evidence" value="ECO:0007669"/>
    <property type="project" value="UniProtKB-KW"/>
</dbReference>
<feature type="binding site" evidence="13">
    <location>
        <position position="19"/>
    </location>
    <ligand>
        <name>5-methyltetrahydropteroyltri-L-glutamate</name>
        <dbReference type="ChEBI" id="CHEBI:58207"/>
    </ligand>
</feature>
<feature type="binding site" evidence="13">
    <location>
        <position position="608"/>
    </location>
    <ligand>
        <name>L-homocysteine</name>
        <dbReference type="ChEBI" id="CHEBI:58199"/>
    </ligand>
</feature>
<dbReference type="InterPro" id="IPR038071">
    <property type="entry name" value="UROD/MetE-like_sf"/>
</dbReference>
<evidence type="ECO:0000256" key="1">
    <source>
        <dbReference type="ARBA" id="ARBA00002777"/>
    </source>
</evidence>
<dbReference type="InterPro" id="IPR013215">
    <property type="entry name" value="Cbl-indep_Met_Synth_N"/>
</dbReference>
<dbReference type="SUPFAM" id="SSF51726">
    <property type="entry name" value="UROD/MetE-like"/>
    <property type="match status" value="2"/>
</dbReference>
<comment type="pathway">
    <text evidence="2">Amino-acid biosynthesis; L-methionine biosynthesis via de novo pathway; L-methionine from L-homocysteine (MetE route): step 1/1.</text>
</comment>
<organism evidence="18 19">
    <name type="scientific">Geranomyces variabilis</name>
    <dbReference type="NCBI Taxonomy" id="109894"/>
    <lineage>
        <taxon>Eukaryota</taxon>
        <taxon>Fungi</taxon>
        <taxon>Fungi incertae sedis</taxon>
        <taxon>Chytridiomycota</taxon>
        <taxon>Chytridiomycota incertae sedis</taxon>
        <taxon>Chytridiomycetes</taxon>
        <taxon>Spizellomycetales</taxon>
        <taxon>Powellomycetaceae</taxon>
        <taxon>Geranomyces</taxon>
    </lineage>
</organism>
<protein>
    <recommendedName>
        <fullName evidence="4">5-methyltetrahydropteroyltriglutamate--homocysteine S-methyltransferase</fullName>
        <ecNumber evidence="4">2.1.1.14</ecNumber>
    </recommendedName>
    <alternativeName>
        <fullName evidence="12">Cobalamin-independent methionine synthase</fullName>
    </alternativeName>
    <alternativeName>
        <fullName evidence="11">Methionine synthase, vitamin-B12 independent isozyme</fullName>
    </alternativeName>
</protein>
<dbReference type="GO" id="GO:0071265">
    <property type="term" value="P:L-methionine biosynthetic process"/>
    <property type="evidence" value="ECO:0007669"/>
    <property type="project" value="UniProtKB-ARBA"/>
</dbReference>
<evidence type="ECO:0000256" key="6">
    <source>
        <dbReference type="ARBA" id="ARBA00022605"/>
    </source>
</evidence>
<dbReference type="CDD" id="cd03311">
    <property type="entry name" value="CIMS_C_terminal_like"/>
    <property type="match status" value="1"/>
</dbReference>
<keyword evidence="7" id="KW-0808">Transferase</keyword>
<evidence type="ECO:0000256" key="13">
    <source>
        <dbReference type="PIRSR" id="PIRSR000382-1"/>
    </source>
</evidence>
<dbReference type="Proteomes" id="UP001212152">
    <property type="component" value="Unassembled WGS sequence"/>
</dbReference>
<dbReference type="EMBL" id="JADGJQ010000033">
    <property type="protein sequence ID" value="KAJ3177475.1"/>
    <property type="molecule type" value="Genomic_DNA"/>
</dbReference>
<dbReference type="EC" id="2.1.1.14" evidence="4"/>
<dbReference type="GO" id="GO:0003871">
    <property type="term" value="F:5-methyltetrahydropteroyltriglutamate-homocysteine S-methyltransferase activity"/>
    <property type="evidence" value="ECO:0007669"/>
    <property type="project" value="UniProtKB-EC"/>
</dbReference>
<evidence type="ECO:0000256" key="11">
    <source>
        <dbReference type="ARBA" id="ARBA00030765"/>
    </source>
</evidence>
<accession>A0AAD5XQP2</accession>
<evidence type="ECO:0000256" key="9">
    <source>
        <dbReference type="ARBA" id="ARBA00022833"/>
    </source>
</evidence>
<evidence type="ECO:0000256" key="2">
    <source>
        <dbReference type="ARBA" id="ARBA00004681"/>
    </source>
</evidence>
<keyword evidence="19" id="KW-1185">Reference proteome</keyword>
<keyword evidence="10" id="KW-0486">Methionine biosynthesis</keyword>
<feature type="binding site" evidence="13">
    <location>
        <position position="121"/>
    </location>
    <ligand>
        <name>5-methyltetrahydropteroyltri-L-glutamate</name>
        <dbReference type="ChEBI" id="CHEBI:58207"/>
    </ligand>
</feature>
<dbReference type="FunFam" id="3.20.20.210:FF:000002">
    <property type="entry name" value="5-methyltetrahydropteroyltriglutamate--homocysteine methyltransferase"/>
    <property type="match status" value="1"/>
</dbReference>
<feature type="binding site" evidence="14">
    <location>
        <position position="650"/>
    </location>
    <ligand>
        <name>Zn(2+)</name>
        <dbReference type="ChEBI" id="CHEBI:29105"/>
        <label>1</label>
        <note>catalytic</note>
    </ligand>
</feature>
<feature type="domain" description="Cobalamin-independent methionine synthase MetE C-terminal/archaeal" evidence="16">
    <location>
        <begin position="435"/>
        <end position="757"/>
    </location>
</feature>
<dbReference type="NCBIfam" id="TIGR01371">
    <property type="entry name" value="met_syn_B12ind"/>
    <property type="match status" value="1"/>
</dbReference>
<dbReference type="NCBIfam" id="NF003556">
    <property type="entry name" value="PRK05222.1"/>
    <property type="match status" value="1"/>
</dbReference>
<feature type="binding site" evidence="13">
    <location>
        <position position="570"/>
    </location>
    <ligand>
        <name>5-methyltetrahydropteroyltri-L-glutamate</name>
        <dbReference type="ChEBI" id="CHEBI:58207"/>
    </ligand>
</feature>
<dbReference type="GO" id="GO:0008270">
    <property type="term" value="F:zinc ion binding"/>
    <property type="evidence" value="ECO:0007669"/>
    <property type="project" value="InterPro"/>
</dbReference>
<feature type="binding site" evidence="14">
    <location>
        <position position="735"/>
    </location>
    <ligand>
        <name>Zn(2+)</name>
        <dbReference type="ChEBI" id="CHEBI:29105"/>
        <label>1</label>
        <note>catalytic</note>
    </ligand>
</feature>
<evidence type="ECO:0000256" key="15">
    <source>
        <dbReference type="PIRSR" id="PIRSR000382-3"/>
    </source>
</evidence>
<dbReference type="InterPro" id="IPR006276">
    <property type="entry name" value="Cobalamin-indep_Met_synthase"/>
</dbReference>
<feature type="binding site" evidence="14">
    <location>
        <position position="652"/>
    </location>
    <ligand>
        <name>Zn(2+)</name>
        <dbReference type="ChEBI" id="CHEBI:29105"/>
        <label>1</label>
        <note>catalytic</note>
    </ligand>
</feature>
<evidence type="ECO:0000256" key="4">
    <source>
        <dbReference type="ARBA" id="ARBA00012034"/>
    </source>
</evidence>
<evidence type="ECO:0000256" key="12">
    <source>
        <dbReference type="ARBA" id="ARBA00031314"/>
    </source>
</evidence>
<evidence type="ECO:0000256" key="14">
    <source>
        <dbReference type="PIRSR" id="PIRSR000382-2"/>
    </source>
</evidence>
<comment type="similarity">
    <text evidence="3">Belongs to the vitamin-B12 independent methionine synthase family.</text>
</comment>
<keyword evidence="8 14" id="KW-0479">Metal-binding</keyword>
<reference evidence="18" key="1">
    <citation type="submission" date="2020-05" db="EMBL/GenBank/DDBJ databases">
        <title>Phylogenomic resolution of chytrid fungi.</title>
        <authorList>
            <person name="Stajich J.E."/>
            <person name="Amses K."/>
            <person name="Simmons R."/>
            <person name="Seto K."/>
            <person name="Myers J."/>
            <person name="Bonds A."/>
            <person name="Quandt C.A."/>
            <person name="Barry K."/>
            <person name="Liu P."/>
            <person name="Grigoriev I."/>
            <person name="Longcore J.E."/>
            <person name="James T.Y."/>
        </authorList>
    </citation>
    <scope>NUCLEOTIDE SEQUENCE</scope>
    <source>
        <strain evidence="18">JEL0379</strain>
    </source>
</reference>
<dbReference type="PANTHER" id="PTHR30519">
    <property type="entry name" value="5-METHYLTETRAHYDROPTEROYLTRIGLUTAMATE--HOMOCYSTEINE METHYLTRANSFERASE"/>
    <property type="match status" value="1"/>
</dbReference>
<evidence type="ECO:0000256" key="8">
    <source>
        <dbReference type="ARBA" id="ARBA00022723"/>
    </source>
</evidence>
<evidence type="ECO:0000256" key="7">
    <source>
        <dbReference type="ARBA" id="ARBA00022679"/>
    </source>
</evidence>
<keyword evidence="9 14" id="KW-0862">Zinc</keyword>
<dbReference type="AlphaFoldDB" id="A0AAD5XQP2"/>
<evidence type="ECO:0000256" key="5">
    <source>
        <dbReference type="ARBA" id="ARBA00022603"/>
    </source>
</evidence>
<dbReference type="HAMAP" id="MF_00172">
    <property type="entry name" value="Meth_synth"/>
    <property type="match status" value="1"/>
</dbReference>
<feature type="binding site" evidence="13">
    <location>
        <position position="608"/>
    </location>
    <ligand>
        <name>L-methionine</name>
        <dbReference type="ChEBI" id="CHEBI:57844"/>
    </ligand>
</feature>
<evidence type="ECO:0000259" key="17">
    <source>
        <dbReference type="Pfam" id="PF08267"/>
    </source>
</evidence>
<name>A0AAD5XQP2_9FUNG</name>
<feature type="active site" description="Proton donor" evidence="15">
    <location>
        <position position="703"/>
    </location>
</feature>
<keyword evidence="5" id="KW-0489">Methyltransferase</keyword>
<evidence type="ECO:0000256" key="3">
    <source>
        <dbReference type="ARBA" id="ARBA00009553"/>
    </source>
</evidence>
<dbReference type="FunFam" id="3.20.20.210:FF:000003">
    <property type="entry name" value="5-methyltetrahydropteroyltriglutamate--homocysteine methyltransferase"/>
    <property type="match status" value="1"/>
</dbReference>
<feature type="binding site" evidence="13">
    <location>
        <begin position="524"/>
        <end position="525"/>
    </location>
    <ligand>
        <name>5-methyltetrahydropteroyltri-L-glutamate</name>
        <dbReference type="ChEBI" id="CHEBI:58207"/>
    </ligand>
</feature>
<gene>
    <name evidence="18" type="ORF">HDU87_004494</name>
</gene>
<dbReference type="InterPro" id="IPR002629">
    <property type="entry name" value="Met_Synth_C/arc"/>
</dbReference>
<comment type="function">
    <text evidence="1">Catalyzes the transfer of a methyl group from 5-methyltetrahydrofolate to homocysteine resulting in methionine formation.</text>
</comment>
<evidence type="ECO:0000313" key="19">
    <source>
        <dbReference type="Proteomes" id="UP001212152"/>
    </source>
</evidence>
<keyword evidence="6" id="KW-0028">Amino-acid biosynthesis</keyword>
<comment type="caution">
    <text evidence="18">The sequence shown here is derived from an EMBL/GenBank/DDBJ whole genome shotgun (WGS) entry which is preliminary data.</text>
</comment>
<feature type="domain" description="Cobalamin-independent methionine synthase MetE N-terminal" evidence="17">
    <location>
        <begin position="4"/>
        <end position="315"/>
    </location>
</feature>